<accession>A0AAW0G826</accession>
<dbReference type="Proteomes" id="UP001385951">
    <property type="component" value="Unassembled WGS sequence"/>
</dbReference>
<reference evidence="1 2" key="1">
    <citation type="submission" date="2022-09" db="EMBL/GenBank/DDBJ databases">
        <authorList>
            <person name="Palmer J.M."/>
        </authorList>
    </citation>
    <scope>NUCLEOTIDE SEQUENCE [LARGE SCALE GENOMIC DNA]</scope>
    <source>
        <strain evidence="1 2">DSM 7382</strain>
    </source>
</reference>
<dbReference type="EMBL" id="JASBNA010000019">
    <property type="protein sequence ID" value="KAK7685801.1"/>
    <property type="molecule type" value="Genomic_DNA"/>
</dbReference>
<protein>
    <submittedName>
        <fullName evidence="1">Uncharacterized protein</fullName>
    </submittedName>
</protein>
<organism evidence="1 2">
    <name type="scientific">Cerrena zonata</name>
    <dbReference type="NCBI Taxonomy" id="2478898"/>
    <lineage>
        <taxon>Eukaryota</taxon>
        <taxon>Fungi</taxon>
        <taxon>Dikarya</taxon>
        <taxon>Basidiomycota</taxon>
        <taxon>Agaricomycotina</taxon>
        <taxon>Agaricomycetes</taxon>
        <taxon>Polyporales</taxon>
        <taxon>Cerrenaceae</taxon>
        <taxon>Cerrena</taxon>
    </lineage>
</organism>
<dbReference type="AlphaFoldDB" id="A0AAW0G826"/>
<name>A0AAW0G826_9APHY</name>
<proteinExistence type="predicted"/>
<sequence>MYKGLEGFIDLHEPVVEVLQGTNFKSPSTELEKELPSLLHTLNRHPKFARQSRRLTLGLMKCSAVWLYYEKT</sequence>
<gene>
    <name evidence="1" type="ORF">QCA50_011147</name>
</gene>
<comment type="caution">
    <text evidence="1">The sequence shown here is derived from an EMBL/GenBank/DDBJ whole genome shotgun (WGS) entry which is preliminary data.</text>
</comment>
<keyword evidence="2" id="KW-1185">Reference proteome</keyword>
<evidence type="ECO:0000313" key="2">
    <source>
        <dbReference type="Proteomes" id="UP001385951"/>
    </source>
</evidence>
<evidence type="ECO:0000313" key="1">
    <source>
        <dbReference type="EMBL" id="KAK7685801.1"/>
    </source>
</evidence>